<keyword evidence="1" id="KW-1133">Transmembrane helix</keyword>
<protein>
    <submittedName>
        <fullName evidence="2">Uncharacterized protein</fullName>
    </submittedName>
</protein>
<keyword evidence="1" id="KW-0472">Membrane</keyword>
<keyword evidence="1" id="KW-0812">Transmembrane</keyword>
<accession>A0A445C153</accession>
<dbReference type="PANTHER" id="PTHR35460:SF1">
    <property type="entry name" value="TRNA LIGASE 1"/>
    <property type="match status" value="1"/>
</dbReference>
<evidence type="ECO:0000313" key="3">
    <source>
        <dbReference type="Proteomes" id="UP000289738"/>
    </source>
</evidence>
<dbReference type="InterPro" id="IPR038837">
    <property type="entry name" value="tRNA_ligase_1"/>
</dbReference>
<keyword evidence="3" id="KW-1185">Reference proteome</keyword>
<name>A0A445C153_ARAHY</name>
<reference evidence="2 3" key="1">
    <citation type="submission" date="2019-01" db="EMBL/GenBank/DDBJ databases">
        <title>Sequencing of cultivated peanut Arachis hypogaea provides insights into genome evolution and oil improvement.</title>
        <authorList>
            <person name="Chen X."/>
        </authorList>
    </citation>
    <scope>NUCLEOTIDE SEQUENCE [LARGE SCALE GENOMIC DNA]</scope>
    <source>
        <strain evidence="3">cv. Fuhuasheng</strain>
        <tissue evidence="2">Leaves</tissue>
    </source>
</reference>
<evidence type="ECO:0000313" key="2">
    <source>
        <dbReference type="EMBL" id="RYR44644.1"/>
    </source>
</evidence>
<feature type="transmembrane region" description="Helical" evidence="1">
    <location>
        <begin position="37"/>
        <end position="58"/>
    </location>
</feature>
<organism evidence="2 3">
    <name type="scientific">Arachis hypogaea</name>
    <name type="common">Peanut</name>
    <dbReference type="NCBI Taxonomy" id="3818"/>
    <lineage>
        <taxon>Eukaryota</taxon>
        <taxon>Viridiplantae</taxon>
        <taxon>Streptophyta</taxon>
        <taxon>Embryophyta</taxon>
        <taxon>Tracheophyta</taxon>
        <taxon>Spermatophyta</taxon>
        <taxon>Magnoliopsida</taxon>
        <taxon>eudicotyledons</taxon>
        <taxon>Gunneridae</taxon>
        <taxon>Pentapetalae</taxon>
        <taxon>rosids</taxon>
        <taxon>fabids</taxon>
        <taxon>Fabales</taxon>
        <taxon>Fabaceae</taxon>
        <taxon>Papilionoideae</taxon>
        <taxon>50 kb inversion clade</taxon>
        <taxon>dalbergioids sensu lato</taxon>
        <taxon>Dalbergieae</taxon>
        <taxon>Pterocarpus clade</taxon>
        <taxon>Arachis</taxon>
    </lineage>
</organism>
<evidence type="ECO:0000256" key="1">
    <source>
        <dbReference type="SAM" id="Phobius"/>
    </source>
</evidence>
<dbReference type="Proteomes" id="UP000289738">
    <property type="component" value="Chromosome A08"/>
</dbReference>
<dbReference type="EMBL" id="SDMP01000008">
    <property type="protein sequence ID" value="RYR44644.1"/>
    <property type="molecule type" value="Genomic_DNA"/>
</dbReference>
<dbReference type="PANTHER" id="PTHR35460">
    <property type="entry name" value="TRNA LIGASE 1"/>
    <property type="match status" value="1"/>
</dbReference>
<proteinExistence type="predicted"/>
<dbReference type="STRING" id="3818.A0A445C153"/>
<sequence length="151" mass="17054">MSEMVHLVYAMVEVTHFVNDTIEMTCVISHEPISEALPIICFLFLFRVILVISFSNLYPQLQPPLALTSPTPVSSPPPYRYIVSSHLYLVGSLRPYPDQQVLVSDGDASAVVTALTELGNGKPRFYSTPEIIAFCRKWRLPTNHVWLFSTR</sequence>
<dbReference type="GO" id="GO:0003972">
    <property type="term" value="F:RNA ligase (ATP) activity"/>
    <property type="evidence" value="ECO:0007669"/>
    <property type="project" value="InterPro"/>
</dbReference>
<dbReference type="AlphaFoldDB" id="A0A445C153"/>
<comment type="caution">
    <text evidence="2">The sequence shown here is derived from an EMBL/GenBank/DDBJ whole genome shotgun (WGS) entry which is preliminary data.</text>
</comment>
<gene>
    <name evidence="2" type="ORF">Ahy_A08g040945</name>
</gene>
<dbReference type="GO" id="GO:0006388">
    <property type="term" value="P:tRNA splicing, via endonucleolytic cleavage and ligation"/>
    <property type="evidence" value="ECO:0007669"/>
    <property type="project" value="InterPro"/>
</dbReference>